<reference evidence="1" key="1">
    <citation type="submission" date="2022-09" db="EMBL/GenBank/DDBJ databases">
        <title>Winslowiella arboricola sp. nov., isolated from bleeding cankers on broadleaf hosts.</title>
        <authorList>
            <person name="Brady C."/>
            <person name="Kaur S."/>
            <person name="Crampton B."/>
            <person name="Maddock D."/>
            <person name="Arnold D."/>
            <person name="Denman S."/>
        </authorList>
    </citation>
    <scope>NUCLEOTIDE SEQUENCE</scope>
    <source>
        <strain evidence="1">BAC 15a-03b</strain>
    </source>
</reference>
<dbReference type="AlphaFoldDB" id="A0A9J6PTC5"/>
<sequence length="281" mass="32212">MGIFFLPRQVYLTQKKFDDTDAADMKCGDLSEASLRSMGVVAISTRINPFTLTQYPRPVRLPARGYNPYGTILPGSQPEGTSTTQAECSQILFDEMRELSTLFASGRYANLITQMITHFQDMNGASFRSLSLDDAYESLIWEQRHENPLGAIRNVVNEYLSKSRTIRDGDFFANDVRNAISQTKLPKFNRFSDNFNGLGITVHDIHAQEITILSLDTTRSGWRATISFKAQDHFGLDNSDISQNLYRQFRFFRIWFLLQRYEKFAFKPFMTNFSAHVESEG</sequence>
<dbReference type="Proteomes" id="UP001064262">
    <property type="component" value="Unassembled WGS sequence"/>
</dbReference>
<dbReference type="Pfam" id="PF11692">
    <property type="entry name" value="DUF3289"/>
    <property type="match status" value="1"/>
</dbReference>
<dbReference type="RefSeq" id="WP_267143284.1">
    <property type="nucleotide sequence ID" value="NZ_JAODIL010000076.1"/>
</dbReference>
<protein>
    <submittedName>
        <fullName evidence="1">DUF3289 family protein</fullName>
    </submittedName>
</protein>
<dbReference type="InterPro" id="IPR017483">
    <property type="entry name" value="CHP03034"/>
</dbReference>
<evidence type="ECO:0000313" key="2">
    <source>
        <dbReference type="Proteomes" id="UP001064262"/>
    </source>
</evidence>
<evidence type="ECO:0000313" key="1">
    <source>
        <dbReference type="EMBL" id="MCU5777295.1"/>
    </source>
</evidence>
<proteinExistence type="predicted"/>
<accession>A0A9J6PTC5</accession>
<organism evidence="1 2">
    <name type="scientific">Winslowiella arboricola</name>
    <dbReference type="NCBI Taxonomy" id="2978220"/>
    <lineage>
        <taxon>Bacteria</taxon>
        <taxon>Pseudomonadati</taxon>
        <taxon>Pseudomonadota</taxon>
        <taxon>Gammaproteobacteria</taxon>
        <taxon>Enterobacterales</taxon>
        <taxon>Erwiniaceae</taxon>
        <taxon>Winslowiella</taxon>
    </lineage>
</organism>
<dbReference type="NCBIfam" id="TIGR03034">
    <property type="entry name" value="YPO3983 family protein"/>
    <property type="match status" value="1"/>
</dbReference>
<name>A0A9J6PTC5_9GAMM</name>
<comment type="caution">
    <text evidence="1">The sequence shown here is derived from an EMBL/GenBank/DDBJ whole genome shotgun (WGS) entry which is preliminary data.</text>
</comment>
<dbReference type="EMBL" id="JAODIM010000038">
    <property type="protein sequence ID" value="MCU5777295.1"/>
    <property type="molecule type" value="Genomic_DNA"/>
</dbReference>
<gene>
    <name evidence="1" type="ORF">N5923_07310</name>
</gene>
<keyword evidence="2" id="KW-1185">Reference proteome</keyword>